<evidence type="ECO:0000256" key="1">
    <source>
        <dbReference type="ARBA" id="ARBA00022723"/>
    </source>
</evidence>
<keyword evidence="4" id="KW-0805">Transcription regulation</keyword>
<dbReference type="OrthoDB" id="787137at2759"/>
<keyword evidence="3" id="KW-0862">Zinc</keyword>
<feature type="region of interest" description="Disordered" evidence="6">
    <location>
        <begin position="742"/>
        <end position="862"/>
    </location>
</feature>
<feature type="compositionally biased region" description="Basic and acidic residues" evidence="6">
    <location>
        <begin position="1"/>
        <end position="22"/>
    </location>
</feature>
<evidence type="ECO:0000313" key="9">
    <source>
        <dbReference type="Proteomes" id="UP000729402"/>
    </source>
</evidence>
<feature type="compositionally biased region" description="Basic and acidic residues" evidence="6">
    <location>
        <begin position="834"/>
        <end position="843"/>
    </location>
</feature>
<feature type="region of interest" description="Disordered" evidence="6">
    <location>
        <begin position="1311"/>
        <end position="1334"/>
    </location>
</feature>
<dbReference type="Proteomes" id="UP000729402">
    <property type="component" value="Unassembled WGS sequence"/>
</dbReference>
<feature type="compositionally biased region" description="Basic and acidic residues" evidence="6">
    <location>
        <begin position="751"/>
        <end position="760"/>
    </location>
</feature>
<feature type="compositionally biased region" description="Basic and acidic residues" evidence="6">
    <location>
        <begin position="370"/>
        <end position="406"/>
    </location>
</feature>
<comment type="caution">
    <text evidence="8">The sequence shown here is derived from an EMBL/GenBank/DDBJ whole genome shotgun (WGS) entry which is preliminary data.</text>
</comment>
<feature type="compositionally biased region" description="Polar residues" evidence="6">
    <location>
        <begin position="276"/>
        <end position="319"/>
    </location>
</feature>
<evidence type="ECO:0000256" key="3">
    <source>
        <dbReference type="ARBA" id="ARBA00022833"/>
    </source>
</evidence>
<dbReference type="PANTHER" id="PTHR33304:SF9">
    <property type="entry name" value="RING_FYVE_PHD ZINC FINGER SUPERFAMILY PROTEIN"/>
    <property type="match status" value="1"/>
</dbReference>
<keyword evidence="5" id="KW-0804">Transcription</keyword>
<reference evidence="8" key="2">
    <citation type="submission" date="2021-02" db="EMBL/GenBank/DDBJ databases">
        <authorList>
            <person name="Kimball J.A."/>
            <person name="Haas M.W."/>
            <person name="Macchietto M."/>
            <person name="Kono T."/>
            <person name="Duquette J."/>
            <person name="Shao M."/>
        </authorList>
    </citation>
    <scope>NUCLEOTIDE SEQUENCE</scope>
    <source>
        <tissue evidence="8">Fresh leaf tissue</tissue>
    </source>
</reference>
<evidence type="ECO:0000256" key="2">
    <source>
        <dbReference type="ARBA" id="ARBA00022771"/>
    </source>
</evidence>
<proteinExistence type="predicted"/>
<name>A0A8J5W7Z9_ZIZPA</name>
<dbReference type="PANTHER" id="PTHR33304">
    <property type="match status" value="1"/>
</dbReference>
<evidence type="ECO:0000256" key="6">
    <source>
        <dbReference type="SAM" id="MobiDB-lite"/>
    </source>
</evidence>
<feature type="region of interest" description="Disordered" evidence="6">
    <location>
        <begin position="1"/>
        <end position="41"/>
    </location>
</feature>
<dbReference type="EMBL" id="JAAALK010000082">
    <property type="protein sequence ID" value="KAG8084319.1"/>
    <property type="molecule type" value="Genomic_DNA"/>
</dbReference>
<evidence type="ECO:0000313" key="8">
    <source>
        <dbReference type="EMBL" id="KAG8084319.1"/>
    </source>
</evidence>
<feature type="region of interest" description="Disordered" evidence="6">
    <location>
        <begin position="117"/>
        <end position="142"/>
    </location>
</feature>
<dbReference type="InterPro" id="IPR049914">
    <property type="entry name" value="PHD1-3/5-6"/>
</dbReference>
<evidence type="ECO:0000256" key="4">
    <source>
        <dbReference type="ARBA" id="ARBA00023015"/>
    </source>
</evidence>
<feature type="region of interest" description="Disordered" evidence="6">
    <location>
        <begin position="366"/>
        <end position="407"/>
    </location>
</feature>
<feature type="region of interest" description="Disordered" evidence="6">
    <location>
        <begin position="47"/>
        <end position="66"/>
    </location>
</feature>
<dbReference type="GO" id="GO:0008270">
    <property type="term" value="F:zinc ion binding"/>
    <property type="evidence" value="ECO:0007669"/>
    <property type="project" value="UniProtKB-KW"/>
</dbReference>
<feature type="region of interest" description="Disordered" evidence="6">
    <location>
        <begin position="623"/>
        <end position="685"/>
    </location>
</feature>
<feature type="region of interest" description="Disordered" evidence="6">
    <location>
        <begin position="1470"/>
        <end position="1491"/>
    </location>
</feature>
<keyword evidence="9" id="KW-1185">Reference proteome</keyword>
<feature type="compositionally biased region" description="Basic and acidic residues" evidence="6">
    <location>
        <begin position="652"/>
        <end position="668"/>
    </location>
</feature>
<dbReference type="InterPro" id="IPR056280">
    <property type="entry name" value="AIPP2-like_SPOC"/>
</dbReference>
<gene>
    <name evidence="8" type="ORF">GUJ93_ZPchr0010g7529</name>
</gene>
<evidence type="ECO:0000259" key="7">
    <source>
        <dbReference type="Pfam" id="PF23121"/>
    </source>
</evidence>
<feature type="compositionally biased region" description="Basic and acidic residues" evidence="6">
    <location>
        <begin position="117"/>
        <end position="130"/>
    </location>
</feature>
<feature type="domain" description="AIPP2-like SPOC-like" evidence="7">
    <location>
        <begin position="1049"/>
        <end position="1180"/>
    </location>
</feature>
<feature type="compositionally biased region" description="Basic and acidic residues" evidence="6">
    <location>
        <begin position="244"/>
        <end position="259"/>
    </location>
</feature>
<dbReference type="GO" id="GO:0034244">
    <property type="term" value="P:negative regulation of transcription elongation by RNA polymerase II"/>
    <property type="evidence" value="ECO:0007669"/>
    <property type="project" value="InterPro"/>
</dbReference>
<organism evidence="8 9">
    <name type="scientific">Zizania palustris</name>
    <name type="common">Northern wild rice</name>
    <dbReference type="NCBI Taxonomy" id="103762"/>
    <lineage>
        <taxon>Eukaryota</taxon>
        <taxon>Viridiplantae</taxon>
        <taxon>Streptophyta</taxon>
        <taxon>Embryophyta</taxon>
        <taxon>Tracheophyta</taxon>
        <taxon>Spermatophyta</taxon>
        <taxon>Magnoliopsida</taxon>
        <taxon>Liliopsida</taxon>
        <taxon>Poales</taxon>
        <taxon>Poaceae</taxon>
        <taxon>BOP clade</taxon>
        <taxon>Oryzoideae</taxon>
        <taxon>Oryzeae</taxon>
        <taxon>Zizaniinae</taxon>
        <taxon>Zizania</taxon>
    </lineage>
</organism>
<dbReference type="GO" id="GO:0140566">
    <property type="term" value="F:histone reader activity"/>
    <property type="evidence" value="ECO:0007669"/>
    <property type="project" value="InterPro"/>
</dbReference>
<sequence length="1555" mass="171077">MRPPQERAVRDLYDRTRHRDLALPEESAEGRGTGRRVEEPGHLEVVSKMEERPTTRKRPAPVDNSSVKAESGTCNVCYAPCSSCLHRNIALMDSNMDCGSSQTCSARSEPKNSLFVRGDKGLYSKGKGGENDDEFSATSSRASYSENGENKVMARSYVAADSEVDMPAKRRRLLNHSSRSPKVECHDDSNSCVTGVSAVGKLLLDKKKDRLSTCASSRDLTVNCKDNGIASHNRLQNYSVNESTGKKRSDVHLMHRSSSDRALPADSPFATKKLLRSQSTLSATQGLSPQRPTHDFGNSQDNLSHQPCEKTSISNKNIESSLGGTSDCSVFGGDRHGMVTSCGTSNRDKIEAGSLTKNLENGTSCSKNGNLEHVDIESNDDVKKNGSDKQDKKQDCSMDTSSDRKLNMQNDVVTESGNSEGLIDVNVCDICGDVGREYLLATCTRCLEGAEHTYCMRVKLEKVPDGEWLCEECHLKEDQNQTRNNDSTSKINILDGNNQHSEHMNNPKTLKVALTYLDNQQIIRDTPVTDHLAVNNQKLHVVSTEPEARQVKCATPTADRLYVKNRSSGSMGNHKKLQVVTTGTEARQYTCSTPTYGSLDNRNQSSEVLLNCKKLRIATDMESPLSNEGVRSPPKSCRRHAENTLSSNSRIFKTDNPRKHDVSSRENSFKNSNKGSLKSPDNAPMRTQAINNSLTLSRSYSLGGLANVKTPVPSPRGLLSKQLSFNNSSNEPKVKQLAEPVASKLKPAKHFSRDPREQGLIRKVTKSGSFEHEASVSKVSSSSKQKQPFQSSQNEKPRILKRVKQTNLLERRASFNLQKPSIPLSPRPDSSMKSGDRRNDQDSPRPGPSILKSSKKPGNIEKKHRSILSKIEKQDIAVHSTYTGVISAKDAYAVVKASEPPIPMDNVKKEITDDGACETPLALVNNDNEMPAKVEVLSMPCAPLTCESDLQKVIPRANASEDLLPEEVQYQHLIVESTGKNSHESMVASQALNDILPENPQGLLMAHNLHNPDNNLNDSNLKQQSFVYQSSTVGSSFRALVIPQQTYIWQGIFEVSRPGNSPEMFDGFQAHLSTCASPKVLEIVKQLPPRIQFAEVPWHSSWPLQFKELRANEDNIALFFFAKDIESYERAYGKLLENMLAGDLSLRTNISGIELLIFTSDKLPEKIQRWNGLLYFWGVFYARKENSSTELLVEGMDHSPLEQINGPVNQLVCCPKIPQSLGIDLNECPADELCDPILSLESEMEKCGPSVDHETLCKSNPEGKRLNSCEIHRAEISGTGKFLFGSPTAVPYGIHIPTSSKGGLNIKLEYPSDTIGDKGPPGRDNMDEEDGFSKNEAPHCFKEHAGAIRSVSDEILAKTHALMSFKEVSVQHPVRPMLSDDPNDSISKAVFVTLDSSSIYKQQTTSDGKYSTCSFGDDELNSKCLLKIHPLPVEHYTSLNSVQCNCRVPADPCSPSKPIMDPVIHVLSSDDEDCPEPHNSLSKASLKEEGGSSPLLSLSLSMAKKKNNLACFDTGDDGPPLSLSLGLPGVVTGNQALEMKQFLPEKPGMNTSLLL</sequence>
<feature type="compositionally biased region" description="Basic and acidic residues" evidence="6">
    <location>
        <begin position="1320"/>
        <end position="1334"/>
    </location>
</feature>
<reference evidence="8" key="1">
    <citation type="journal article" date="2021" name="bioRxiv">
        <title>Whole Genome Assembly and Annotation of Northern Wild Rice, Zizania palustris L., Supports a Whole Genome Duplication in the Zizania Genus.</title>
        <authorList>
            <person name="Haas M."/>
            <person name="Kono T."/>
            <person name="Macchietto M."/>
            <person name="Millas R."/>
            <person name="McGilp L."/>
            <person name="Shao M."/>
            <person name="Duquette J."/>
            <person name="Hirsch C.N."/>
            <person name="Kimball J."/>
        </authorList>
    </citation>
    <scope>NUCLEOTIDE SEQUENCE</scope>
    <source>
        <tissue evidence="8">Fresh leaf tissue</tissue>
    </source>
</reference>
<protein>
    <recommendedName>
        <fullName evidence="7">AIPP2-like SPOC-like domain-containing protein</fullName>
    </recommendedName>
</protein>
<keyword evidence="2" id="KW-0863">Zinc-finger</keyword>
<dbReference type="Pfam" id="PF23121">
    <property type="entry name" value="SPOC_AIPP2"/>
    <property type="match status" value="1"/>
</dbReference>
<feature type="compositionally biased region" description="Low complexity" evidence="6">
    <location>
        <begin position="776"/>
        <end position="793"/>
    </location>
</feature>
<feature type="region of interest" description="Disordered" evidence="6">
    <location>
        <begin position="239"/>
        <end position="319"/>
    </location>
</feature>
<keyword evidence="1" id="KW-0479">Metal-binding</keyword>
<accession>A0A8J5W7Z9</accession>
<evidence type="ECO:0000256" key="5">
    <source>
        <dbReference type="ARBA" id="ARBA00023163"/>
    </source>
</evidence>